<gene>
    <name evidence="1" type="ORF">LCOR_06040.1</name>
</gene>
<dbReference type="InterPro" id="IPR032675">
    <property type="entry name" value="LRR_dom_sf"/>
</dbReference>
<comment type="caution">
    <text evidence="1">The sequence shown here is derived from an EMBL/GenBank/DDBJ whole genome shotgun (WGS) entry which is preliminary data.</text>
</comment>
<accession>A0A068RXD8</accession>
<dbReference type="EMBL" id="CBTN010000025">
    <property type="protein sequence ID" value="CDH54823.1"/>
    <property type="molecule type" value="Genomic_DNA"/>
</dbReference>
<dbReference type="OrthoDB" id="2243253at2759"/>
<dbReference type="PANTHER" id="PTHR31639">
    <property type="entry name" value="F-BOX PROTEIN-LIKE"/>
    <property type="match status" value="1"/>
</dbReference>
<keyword evidence="2" id="KW-1185">Reference proteome</keyword>
<sequence length="678" mass="76252">MQNICWSELLKHSILTAQHANDGHLIAAATDTLQQTAHQFVKVLNERARLLANSAQFDAALRDAAAIRAILPGSGLGYLCTGYVYCQQGHYPAAISIYDQGLAAIPESDLYYQQLQQQRIATETSSNKRVNFISRLPLDIVITNILPRVEKMFSSNSFSKFLYVSRTWQERILKQPDGLRFSFGREANTFKKGHTQLIRFAPHVHSLQGSISDVGLDDLFSRAHFSNLKELDIYCDSTTRRLPLIHGLRMIGASLTHLTLYDCPGLQLRDIVEACPNLVFLATKEVDAVMSFSTSSSYPKLKHLALHEQTELPGTLENMVDVLSRFPSLRVFESSPMPDSSLLPILHKYCPYLHAIFYDLVSLEFGAEAANTQSNRKGIASACLSGELYKQDYLIQFLHLQRDSLEMIYFEGNIQDNDGGALWTISNGRVLSSDQQHHQPPPPSETSFPRLTDLDFISPHPSTTHVQMLLWVLLNAPNLSTIHLCDFYLQPDIANAMTKLQNLQKIRIDVISNGDDNARQMNAISNEGIQQFLQHHIALGDRSTLEHVVVHMTIVEIYQESWMPLLSRLTRLKNLDLLVEYISEDSIPIIECISEGCPSLEKLTLGVYGAELVGGVLIPLRKHPNLKFLKIGAASLPDTNLLALCTFRNLKQLELECFVPDDLREILQDRIPKVQIDT</sequence>
<proteinExistence type="predicted"/>
<dbReference type="Proteomes" id="UP000027586">
    <property type="component" value="Unassembled WGS sequence"/>
</dbReference>
<name>A0A068RXD8_9FUNG</name>
<dbReference type="Gene3D" id="1.25.40.10">
    <property type="entry name" value="Tetratricopeptide repeat domain"/>
    <property type="match status" value="1"/>
</dbReference>
<dbReference type="SUPFAM" id="SSF48452">
    <property type="entry name" value="TPR-like"/>
    <property type="match status" value="1"/>
</dbReference>
<reference evidence="1" key="1">
    <citation type="submission" date="2013-08" db="EMBL/GenBank/DDBJ databases">
        <title>Gene expansion shapes genome architecture in the human pathogen Lichtheimia corymbifera: an evolutionary genomics analysis in the ancient terrestrial Mucorales (Mucoromycotina).</title>
        <authorList>
            <person name="Schwartze V.U."/>
            <person name="Winter S."/>
            <person name="Shelest E."/>
            <person name="Marcet-Houben M."/>
            <person name="Horn F."/>
            <person name="Wehner S."/>
            <person name="Hoffmann K."/>
            <person name="Riege K."/>
            <person name="Sammeth M."/>
            <person name="Nowrousian M."/>
            <person name="Valiante V."/>
            <person name="Linde J."/>
            <person name="Jacobsen I.D."/>
            <person name="Marz M."/>
            <person name="Brakhage A.A."/>
            <person name="Gabaldon T."/>
            <person name="Bocker S."/>
            <person name="Voigt K."/>
        </authorList>
    </citation>
    <scope>NUCLEOTIDE SEQUENCE [LARGE SCALE GENOMIC DNA]</scope>
    <source>
        <strain evidence="1">FSU 9682</strain>
    </source>
</reference>
<dbReference type="SUPFAM" id="SSF52047">
    <property type="entry name" value="RNI-like"/>
    <property type="match status" value="1"/>
</dbReference>
<dbReference type="AlphaFoldDB" id="A0A068RXD8"/>
<protein>
    <submittedName>
        <fullName evidence="1">Uncharacterized protein</fullName>
    </submittedName>
</protein>
<dbReference type="SUPFAM" id="SSF52058">
    <property type="entry name" value="L domain-like"/>
    <property type="match status" value="1"/>
</dbReference>
<evidence type="ECO:0000313" key="2">
    <source>
        <dbReference type="Proteomes" id="UP000027586"/>
    </source>
</evidence>
<dbReference type="VEuPathDB" id="FungiDB:LCOR_06040.1"/>
<dbReference type="Gene3D" id="3.80.10.10">
    <property type="entry name" value="Ribonuclease Inhibitor"/>
    <property type="match status" value="2"/>
</dbReference>
<evidence type="ECO:0000313" key="1">
    <source>
        <dbReference type="EMBL" id="CDH54823.1"/>
    </source>
</evidence>
<dbReference type="PANTHER" id="PTHR31639:SF256">
    <property type="entry name" value="OS07G0242900 PROTEIN"/>
    <property type="match status" value="1"/>
</dbReference>
<dbReference type="InterPro" id="IPR011990">
    <property type="entry name" value="TPR-like_helical_dom_sf"/>
</dbReference>
<organism evidence="1 2">
    <name type="scientific">Lichtheimia corymbifera JMRC:FSU:9682</name>
    <dbReference type="NCBI Taxonomy" id="1263082"/>
    <lineage>
        <taxon>Eukaryota</taxon>
        <taxon>Fungi</taxon>
        <taxon>Fungi incertae sedis</taxon>
        <taxon>Mucoromycota</taxon>
        <taxon>Mucoromycotina</taxon>
        <taxon>Mucoromycetes</taxon>
        <taxon>Mucorales</taxon>
        <taxon>Lichtheimiaceae</taxon>
        <taxon>Lichtheimia</taxon>
    </lineage>
</organism>